<evidence type="ECO:0000256" key="2">
    <source>
        <dbReference type="ARBA" id="ARBA00010627"/>
    </source>
</evidence>
<name>A0A9P0FQ03_BRAAE</name>
<dbReference type="EMBL" id="OV121140">
    <property type="protein sequence ID" value="CAH0563735.1"/>
    <property type="molecule type" value="Genomic_DNA"/>
</dbReference>
<comment type="similarity">
    <text evidence="2">Belongs to the LAMTOR4 family.</text>
</comment>
<dbReference type="AlphaFoldDB" id="A0A9P0FQ03"/>
<protein>
    <recommendedName>
        <fullName evidence="4">Late endosomal/lysosomal adaptor and MAPK and MTOR activator 4</fullName>
    </recommendedName>
</protein>
<dbReference type="GO" id="GO:0005085">
    <property type="term" value="F:guanyl-nucleotide exchange factor activity"/>
    <property type="evidence" value="ECO:0007669"/>
    <property type="project" value="TreeGrafter"/>
</dbReference>
<dbReference type="InterPro" id="IPR034601">
    <property type="entry name" value="LAMTOR4"/>
</dbReference>
<dbReference type="PANTHER" id="PTHR33967:SF1">
    <property type="entry name" value="RAGULATOR COMPLEX PROTEIN LAMTOR4"/>
    <property type="match status" value="1"/>
</dbReference>
<dbReference type="GO" id="GO:0032008">
    <property type="term" value="P:positive regulation of TOR signaling"/>
    <property type="evidence" value="ECO:0007669"/>
    <property type="project" value="InterPro"/>
</dbReference>
<comment type="subcellular location">
    <subcellularLocation>
        <location evidence="1">Lysosome</location>
    </subcellularLocation>
</comment>
<dbReference type="GO" id="GO:0071230">
    <property type="term" value="P:cellular response to amino acid stimulus"/>
    <property type="evidence" value="ECO:0007669"/>
    <property type="project" value="InterPro"/>
</dbReference>
<keyword evidence="3" id="KW-0458">Lysosome</keyword>
<proteinExistence type="inferred from homology"/>
<evidence type="ECO:0000313" key="5">
    <source>
        <dbReference type="EMBL" id="CAH0563735.1"/>
    </source>
</evidence>
<organism evidence="5 6">
    <name type="scientific">Brassicogethes aeneus</name>
    <name type="common">Rape pollen beetle</name>
    <name type="synonym">Meligethes aeneus</name>
    <dbReference type="NCBI Taxonomy" id="1431903"/>
    <lineage>
        <taxon>Eukaryota</taxon>
        <taxon>Metazoa</taxon>
        <taxon>Ecdysozoa</taxon>
        <taxon>Arthropoda</taxon>
        <taxon>Hexapoda</taxon>
        <taxon>Insecta</taxon>
        <taxon>Pterygota</taxon>
        <taxon>Neoptera</taxon>
        <taxon>Endopterygota</taxon>
        <taxon>Coleoptera</taxon>
        <taxon>Polyphaga</taxon>
        <taxon>Cucujiformia</taxon>
        <taxon>Nitidulidae</taxon>
        <taxon>Meligethinae</taxon>
        <taxon>Brassicogethes</taxon>
    </lineage>
</organism>
<evidence type="ECO:0000256" key="3">
    <source>
        <dbReference type="ARBA" id="ARBA00023228"/>
    </source>
</evidence>
<dbReference type="GO" id="GO:0005764">
    <property type="term" value="C:lysosome"/>
    <property type="evidence" value="ECO:0007669"/>
    <property type="project" value="UniProtKB-SubCell"/>
</dbReference>
<gene>
    <name evidence="5" type="ORF">MELIAE_LOCUS12482</name>
</gene>
<evidence type="ECO:0000313" key="6">
    <source>
        <dbReference type="Proteomes" id="UP001154078"/>
    </source>
</evidence>
<dbReference type="Proteomes" id="UP001154078">
    <property type="component" value="Chromosome 9"/>
</dbReference>
<dbReference type="PANTHER" id="PTHR33967">
    <property type="entry name" value="RAGULATOR COMPLEX PROTEIN LAMTOR4"/>
    <property type="match status" value="1"/>
</dbReference>
<evidence type="ECO:0000256" key="4">
    <source>
        <dbReference type="ARBA" id="ARBA00032690"/>
    </source>
</evidence>
<keyword evidence="6" id="KW-1185">Reference proteome</keyword>
<evidence type="ECO:0000256" key="1">
    <source>
        <dbReference type="ARBA" id="ARBA00004371"/>
    </source>
</evidence>
<reference evidence="5" key="1">
    <citation type="submission" date="2021-12" db="EMBL/GenBank/DDBJ databases">
        <authorList>
            <person name="King R."/>
        </authorList>
    </citation>
    <scope>NUCLEOTIDE SEQUENCE</scope>
</reference>
<dbReference type="GO" id="GO:0071986">
    <property type="term" value="C:Ragulator complex"/>
    <property type="evidence" value="ECO:0007669"/>
    <property type="project" value="InterPro"/>
</dbReference>
<accession>A0A9P0FQ03</accession>
<dbReference type="OrthoDB" id="275011at2759"/>
<sequence>MDRKSNQTGYLVLNEEGAVLSSSGELENDEKTANVIMGMINLTSQIDSVAFPPEEGFKKLSIVYDDHCYIVCLSNKKVHIVKKSIDNTDSIPVTA</sequence>